<evidence type="ECO:0000313" key="1">
    <source>
        <dbReference type="EMBL" id="DAD94809.1"/>
    </source>
</evidence>
<organism evidence="1">
    <name type="scientific">Siphoviridae sp. ctK0l2</name>
    <dbReference type="NCBI Taxonomy" id="2826243"/>
    <lineage>
        <taxon>Viruses</taxon>
        <taxon>Duplodnaviria</taxon>
        <taxon>Heunggongvirae</taxon>
        <taxon>Uroviricota</taxon>
        <taxon>Caudoviricetes</taxon>
    </lineage>
</organism>
<sequence length="80" mass="9295">MFEIGQTVLVTEDWEENNTSGKLGVILDSWGSYYNIGFFNKLKMSNSDGGRYVDKYPDVKSTWWVRSYLIKSPVSKNKFK</sequence>
<dbReference type="EMBL" id="BK015181">
    <property type="protein sequence ID" value="DAD94809.1"/>
    <property type="molecule type" value="Genomic_DNA"/>
</dbReference>
<protein>
    <submittedName>
        <fullName evidence="1">Uncharacterized protein</fullName>
    </submittedName>
</protein>
<accession>A0A8S5NJE2</accession>
<name>A0A8S5NJE2_9CAUD</name>
<proteinExistence type="predicted"/>
<reference evidence="1" key="1">
    <citation type="journal article" date="2021" name="Proc. Natl. Acad. Sci. U.S.A.">
        <title>A Catalog of Tens of Thousands of Viruses from Human Metagenomes Reveals Hidden Associations with Chronic Diseases.</title>
        <authorList>
            <person name="Tisza M.J."/>
            <person name="Buck C.B."/>
        </authorList>
    </citation>
    <scope>NUCLEOTIDE SEQUENCE</scope>
    <source>
        <strain evidence="1">CtK0l2</strain>
    </source>
</reference>